<dbReference type="GO" id="GO:0019563">
    <property type="term" value="P:glycerol catabolic process"/>
    <property type="evidence" value="ECO:0007669"/>
    <property type="project" value="TreeGrafter"/>
</dbReference>
<evidence type="ECO:0000313" key="7">
    <source>
        <dbReference type="Proteomes" id="UP000190135"/>
    </source>
</evidence>
<keyword evidence="5" id="KW-0312">Gluconeogenesis</keyword>
<dbReference type="RefSeq" id="WP_078710528.1">
    <property type="nucleotide sequence ID" value="NZ_FUXL01000031.1"/>
</dbReference>
<comment type="catalytic activity">
    <reaction evidence="5">
        <text>D-glyceraldehyde 3-phosphate = dihydroxyacetone phosphate</text>
        <dbReference type="Rhea" id="RHEA:18585"/>
        <dbReference type="ChEBI" id="CHEBI:57642"/>
        <dbReference type="ChEBI" id="CHEBI:59776"/>
        <dbReference type="EC" id="5.3.1.1"/>
    </reaction>
</comment>
<dbReference type="PANTHER" id="PTHR21139">
    <property type="entry name" value="TRIOSEPHOSPHATE ISOMERASE"/>
    <property type="match status" value="1"/>
</dbReference>
<dbReference type="UniPathway" id="UPA00138"/>
<dbReference type="OrthoDB" id="9809429at2"/>
<gene>
    <name evidence="6" type="ORF">SAMN05428963_1314</name>
</gene>
<comment type="subcellular location">
    <subcellularLocation>
        <location evidence="5">Cytoplasm</location>
    </subcellularLocation>
</comment>
<dbReference type="PROSITE" id="PS51440">
    <property type="entry name" value="TIM_2"/>
    <property type="match status" value="1"/>
</dbReference>
<comment type="pathway">
    <text evidence="5">Carbohydrate biosynthesis; gluconeogenesis.</text>
</comment>
<dbReference type="EC" id="5.3.1.1" evidence="5"/>
<dbReference type="GO" id="GO:0046166">
    <property type="term" value="P:glyceraldehyde-3-phosphate biosynthetic process"/>
    <property type="evidence" value="ECO:0007669"/>
    <property type="project" value="TreeGrafter"/>
</dbReference>
<dbReference type="UniPathway" id="UPA00109">
    <property type="reaction ID" value="UER00189"/>
</dbReference>
<comment type="pathway">
    <text evidence="5">Carbohydrate degradation; glycolysis; D-glyceraldehyde 3-phosphate from glycerone phosphate: step 1/1.</text>
</comment>
<keyword evidence="5" id="KW-0963">Cytoplasm</keyword>
<dbReference type="Pfam" id="PF00121">
    <property type="entry name" value="TIM"/>
    <property type="match status" value="1"/>
</dbReference>
<dbReference type="GO" id="GO:0006094">
    <property type="term" value="P:gluconeogenesis"/>
    <property type="evidence" value="ECO:0007669"/>
    <property type="project" value="UniProtKB-UniPathway"/>
</dbReference>
<keyword evidence="7" id="KW-1185">Reference proteome</keyword>
<dbReference type="STRING" id="1365950.SAMN05428963_1314"/>
<dbReference type="CDD" id="cd00311">
    <property type="entry name" value="TIM"/>
    <property type="match status" value="1"/>
</dbReference>
<dbReference type="SUPFAM" id="SSF51351">
    <property type="entry name" value="Triosephosphate isomerase (TIM)"/>
    <property type="match status" value="1"/>
</dbReference>
<dbReference type="GO" id="GO:0005829">
    <property type="term" value="C:cytosol"/>
    <property type="evidence" value="ECO:0007669"/>
    <property type="project" value="TreeGrafter"/>
</dbReference>
<comment type="similarity">
    <text evidence="3 5">Belongs to the triosephosphate isomerase family.</text>
</comment>
<evidence type="ECO:0000256" key="3">
    <source>
        <dbReference type="ARBA" id="ARBA00007422"/>
    </source>
</evidence>
<accession>A0A1T4TG06</accession>
<organism evidence="6 7">
    <name type="scientific">Consotaella salsifontis</name>
    <dbReference type="NCBI Taxonomy" id="1365950"/>
    <lineage>
        <taxon>Bacteria</taxon>
        <taxon>Pseudomonadati</taxon>
        <taxon>Pseudomonadota</taxon>
        <taxon>Alphaproteobacteria</taxon>
        <taxon>Hyphomicrobiales</taxon>
        <taxon>Aurantimonadaceae</taxon>
        <taxon>Consotaella</taxon>
    </lineage>
</organism>
<dbReference type="Proteomes" id="UP000190135">
    <property type="component" value="Unassembled WGS sequence"/>
</dbReference>
<evidence type="ECO:0000256" key="5">
    <source>
        <dbReference type="RuleBase" id="RU363013"/>
    </source>
</evidence>
<name>A0A1T4TG06_9HYPH</name>
<dbReference type="InterPro" id="IPR035990">
    <property type="entry name" value="TIM_sf"/>
</dbReference>
<dbReference type="GO" id="GO:0006096">
    <property type="term" value="P:glycolytic process"/>
    <property type="evidence" value="ECO:0007669"/>
    <property type="project" value="UniProtKB-UniPathway"/>
</dbReference>
<protein>
    <recommendedName>
        <fullName evidence="5">Triosephosphate isomerase</fullName>
        <ecNumber evidence="5">5.3.1.1</ecNumber>
    </recommendedName>
</protein>
<reference evidence="6 7" key="1">
    <citation type="submission" date="2017-02" db="EMBL/GenBank/DDBJ databases">
        <authorList>
            <person name="Peterson S.W."/>
        </authorList>
    </citation>
    <scope>NUCLEOTIDE SEQUENCE [LARGE SCALE GENOMIC DNA]</scope>
    <source>
        <strain evidence="6 7">USBA 369</strain>
    </source>
</reference>
<dbReference type="GO" id="GO:0004807">
    <property type="term" value="F:triose-phosphate isomerase activity"/>
    <property type="evidence" value="ECO:0007669"/>
    <property type="project" value="UniProtKB-EC"/>
</dbReference>
<comment type="pathway">
    <text evidence="2">Carbohydrate metabolism.</text>
</comment>
<keyword evidence="4 5" id="KW-0413">Isomerase</keyword>
<sequence length="309" mass="32539">MLDIFVNLKRFEVSRALGGVCGEGSPKVWIENVIGQIAACGLGKNADTPLTLFLPEALVIPAVDALSRVPAEERRSLAIGCQGVHREDIRKGGNFGAFSSSRPATAMKAIGCTAAMIGHSEERREKAGVIAAHLGGQTDAAAISETVSRLINQEALRALETGLDVLICVGETAEERSTGTPEEQMRRVEVTLGRQMETSLAGTAAFLGERRLVIGYEPIWAIGPGKTPPAPEAIEQVTAFVKKASKAMFGQELPVVYGGGLKEENARAIAALPSIDGGLVALTRFTGEIGFYPEELATIIDQARAGAGC</sequence>
<evidence type="ECO:0000256" key="2">
    <source>
        <dbReference type="ARBA" id="ARBA00005007"/>
    </source>
</evidence>
<dbReference type="AlphaFoldDB" id="A0A1T4TG06"/>
<dbReference type="InterPro" id="IPR000652">
    <property type="entry name" value="Triosephosphate_isomerase"/>
</dbReference>
<dbReference type="Gene3D" id="3.20.20.70">
    <property type="entry name" value="Aldolase class I"/>
    <property type="match status" value="1"/>
</dbReference>
<evidence type="ECO:0000313" key="6">
    <source>
        <dbReference type="EMBL" id="SKA39372.1"/>
    </source>
</evidence>
<dbReference type="PANTHER" id="PTHR21139:SF42">
    <property type="entry name" value="TRIOSEPHOSPHATE ISOMERASE"/>
    <property type="match status" value="1"/>
</dbReference>
<comment type="catalytic activity">
    <reaction evidence="1">
        <text>L-erythrulose 1-phosphate = D-erythrulose 4-phosphate</text>
        <dbReference type="Rhea" id="RHEA:49588"/>
        <dbReference type="ChEBI" id="CHEBI:58002"/>
        <dbReference type="ChEBI" id="CHEBI:90796"/>
        <dbReference type="EC" id="5.3.1.33"/>
    </reaction>
</comment>
<dbReference type="EMBL" id="FUXL01000031">
    <property type="protein sequence ID" value="SKA39372.1"/>
    <property type="molecule type" value="Genomic_DNA"/>
</dbReference>
<proteinExistence type="inferred from homology"/>
<dbReference type="InterPro" id="IPR013785">
    <property type="entry name" value="Aldolase_TIM"/>
</dbReference>
<evidence type="ECO:0000256" key="4">
    <source>
        <dbReference type="ARBA" id="ARBA00023235"/>
    </source>
</evidence>
<evidence type="ECO:0000256" key="1">
    <source>
        <dbReference type="ARBA" id="ARBA00000148"/>
    </source>
</evidence>
<comment type="subunit">
    <text evidence="5">Homodimer.</text>
</comment>
<keyword evidence="5" id="KW-0324">Glycolysis</keyword>